<dbReference type="GeneID" id="16072420"/>
<accession>F2UFX5</accession>
<protein>
    <recommendedName>
        <fullName evidence="1">MULE transposase domain-containing protein</fullName>
    </recommendedName>
</protein>
<feature type="domain" description="MULE transposase" evidence="1">
    <location>
        <begin position="221"/>
        <end position="315"/>
    </location>
</feature>
<evidence type="ECO:0000259" key="1">
    <source>
        <dbReference type="Pfam" id="PF10551"/>
    </source>
</evidence>
<sequence>MQRTAEAAHQATRRRISQMLQQAYADLKPGTMFKSKDDVLRALAAVAVFHGCNHYVYASDTFAIRVICGNEKRRQDALNMNASDPSPLGCLYCCTSTIQPCGRFRVNQLGIHTCRNSNRTVTSQALARVDQAILGTGLQMVQVARERYLLNMTPGQMYRYRQLLQCDAERMALEYASLRKTVNAINRDGHHAARVDVVDGRFDYLVFCLKPNTISQNSPRVLFTDATFLPPPYRLKLLLLCQMDADNRAVILSAAIAYEETKEAYTQLFNFTIGHMGHLNDTYTVFSDEGPGVVAAIEDVHPWRPMLCTFHIRKNIVHQDLFTKVVEARTHVQFDTAMAEYFRVNRAEAQRIMRKGRHKWCQLFAVAPTFGWHTSNLVESINAALKKHKKFGPVSIMVAITHWMARRRLDVLAHAETHSSPLTSFAAEEVAASWGAAAGLAALDIGHGRVHVHRPNVQPHQPTVTVANGVCKNYSGLPCKHIVAINHPRAHTIHDMFKQAVYVQAWHDFGLHVPLEASSSYSPGDRRRTDWSDNHATARVIAGAGVEAGVEAGDVVKVVVGVVDEVEGERVPIPTSTACTCTRASSATASDACHDAELVNDTGHHKHIDAAATTNDWSGMADVNGSIVCSNGNNGSNNGNSCDGS</sequence>
<gene>
    <name evidence="2" type="ORF">PTSG_06478</name>
</gene>
<dbReference type="InterPro" id="IPR018289">
    <property type="entry name" value="MULE_transposase_dom"/>
</dbReference>
<dbReference type="Proteomes" id="UP000007799">
    <property type="component" value="Unassembled WGS sequence"/>
</dbReference>
<dbReference type="PANTHER" id="PTHR31669">
    <property type="entry name" value="PROTEIN FAR1-RELATED SEQUENCE 10-RELATED"/>
    <property type="match status" value="1"/>
</dbReference>
<dbReference type="OrthoDB" id="1726327at2759"/>
<keyword evidence="3" id="KW-1185">Reference proteome</keyword>
<evidence type="ECO:0000313" key="3">
    <source>
        <dbReference type="Proteomes" id="UP000007799"/>
    </source>
</evidence>
<dbReference type="Pfam" id="PF10551">
    <property type="entry name" value="MULE"/>
    <property type="match status" value="1"/>
</dbReference>
<dbReference type="KEGG" id="sre:PTSG_06478"/>
<dbReference type="PANTHER" id="PTHR31669:SF251">
    <property type="entry name" value="PROTEIN FAR1-RELATED SEQUENCE"/>
    <property type="match status" value="1"/>
</dbReference>
<dbReference type="AlphaFoldDB" id="F2UFX5"/>
<dbReference type="GO" id="GO:0006355">
    <property type="term" value="P:regulation of DNA-templated transcription"/>
    <property type="evidence" value="ECO:0007669"/>
    <property type="project" value="InterPro"/>
</dbReference>
<dbReference type="EMBL" id="GL832972">
    <property type="protein sequence ID" value="EGD75403.1"/>
    <property type="molecule type" value="Genomic_DNA"/>
</dbReference>
<dbReference type="InParanoid" id="F2UFX5"/>
<dbReference type="RefSeq" id="XP_004991860.1">
    <property type="nucleotide sequence ID" value="XM_004991803.1"/>
</dbReference>
<proteinExistence type="predicted"/>
<dbReference type="InterPro" id="IPR031052">
    <property type="entry name" value="FHY3/FAR1"/>
</dbReference>
<name>F2UFX5_SALR5</name>
<reference evidence="2" key="1">
    <citation type="submission" date="2009-08" db="EMBL/GenBank/DDBJ databases">
        <title>Annotation of Salpingoeca rosetta.</title>
        <authorList>
            <consortium name="The Broad Institute Genome Sequencing Platform"/>
            <person name="Russ C."/>
            <person name="Cuomo C."/>
            <person name="Burger G."/>
            <person name="Gray M.W."/>
            <person name="Holland P.W.H."/>
            <person name="King N."/>
            <person name="Lang F.B.F."/>
            <person name="Roger A.J."/>
            <person name="Ruiz-Trillo I."/>
            <person name="Young S.K."/>
            <person name="Zeng Q."/>
            <person name="Gargeya S."/>
            <person name="Alvarado L."/>
            <person name="Berlin A."/>
            <person name="Chapman S.B."/>
            <person name="Chen Z."/>
            <person name="Freedman E."/>
            <person name="Gellesch M."/>
            <person name="Goldberg J."/>
            <person name="Griggs A."/>
            <person name="Gujja S."/>
            <person name="Heilman E."/>
            <person name="Heiman D."/>
            <person name="Howarth C."/>
            <person name="Mehta T."/>
            <person name="Neiman D."/>
            <person name="Pearson M."/>
            <person name="Roberts A."/>
            <person name="Saif S."/>
            <person name="Shea T."/>
            <person name="Shenoy N."/>
            <person name="Sisk P."/>
            <person name="Stolte C."/>
            <person name="Sykes S."/>
            <person name="White J."/>
            <person name="Yandava C."/>
            <person name="Haas B."/>
            <person name="Nusbaum C."/>
            <person name="Birren B."/>
        </authorList>
    </citation>
    <scope>NUCLEOTIDE SEQUENCE [LARGE SCALE GENOMIC DNA]</scope>
    <source>
        <strain evidence="2">ATCC 50818</strain>
    </source>
</reference>
<organism evidence="3">
    <name type="scientific">Salpingoeca rosetta (strain ATCC 50818 / BSB-021)</name>
    <dbReference type="NCBI Taxonomy" id="946362"/>
    <lineage>
        <taxon>Eukaryota</taxon>
        <taxon>Choanoflagellata</taxon>
        <taxon>Craspedida</taxon>
        <taxon>Salpingoecidae</taxon>
        <taxon>Salpingoeca</taxon>
    </lineage>
</organism>
<evidence type="ECO:0000313" key="2">
    <source>
        <dbReference type="EMBL" id="EGD75403.1"/>
    </source>
</evidence>